<reference evidence="2" key="1">
    <citation type="submission" date="2021-04" db="EMBL/GenBank/DDBJ databases">
        <authorList>
            <person name="Rodrigo-Torres L."/>
            <person name="Arahal R. D."/>
            <person name="Lucena T."/>
        </authorList>
    </citation>
    <scope>NUCLEOTIDE SEQUENCE</scope>
    <source>
        <strain evidence="2">AS29M-1</strain>
    </source>
</reference>
<dbReference type="PROSITE" id="PS51725">
    <property type="entry name" value="ABM"/>
    <property type="match status" value="1"/>
</dbReference>
<evidence type="ECO:0000313" key="2">
    <source>
        <dbReference type="EMBL" id="CAG5085438.1"/>
    </source>
</evidence>
<dbReference type="RefSeq" id="WP_258542964.1">
    <property type="nucleotide sequence ID" value="NZ_OU015584.1"/>
</dbReference>
<dbReference type="Pfam" id="PF03992">
    <property type="entry name" value="ABM"/>
    <property type="match status" value="1"/>
</dbReference>
<organism evidence="2 3">
    <name type="scientific">Parvicella tangerina</name>
    <dbReference type="NCBI Taxonomy" id="2829795"/>
    <lineage>
        <taxon>Bacteria</taxon>
        <taxon>Pseudomonadati</taxon>
        <taxon>Bacteroidota</taxon>
        <taxon>Flavobacteriia</taxon>
        <taxon>Flavobacteriales</taxon>
        <taxon>Parvicellaceae</taxon>
        <taxon>Parvicella</taxon>
    </lineage>
</organism>
<name>A0A916JQX2_9FLAO</name>
<feature type="domain" description="ABM" evidence="1">
    <location>
        <begin position="2"/>
        <end position="92"/>
    </location>
</feature>
<proteinExistence type="predicted"/>
<gene>
    <name evidence="2" type="ORF">CRYO30217_02760</name>
</gene>
<dbReference type="Proteomes" id="UP000683507">
    <property type="component" value="Chromosome"/>
</dbReference>
<dbReference type="SUPFAM" id="SSF54909">
    <property type="entry name" value="Dimeric alpha+beta barrel"/>
    <property type="match status" value="1"/>
</dbReference>
<accession>A0A916JQX2</accession>
<dbReference type="EMBL" id="OU015584">
    <property type="protein sequence ID" value="CAG5085438.1"/>
    <property type="molecule type" value="Genomic_DNA"/>
</dbReference>
<evidence type="ECO:0000259" key="1">
    <source>
        <dbReference type="PROSITE" id="PS51725"/>
    </source>
</evidence>
<dbReference type="InterPro" id="IPR011008">
    <property type="entry name" value="Dimeric_a/b-barrel"/>
</dbReference>
<protein>
    <recommendedName>
        <fullName evidence="1">ABM domain-containing protein</fullName>
    </recommendedName>
</protein>
<dbReference type="Gene3D" id="3.30.70.100">
    <property type="match status" value="1"/>
</dbReference>
<keyword evidence="3" id="KW-1185">Reference proteome</keyword>
<dbReference type="InterPro" id="IPR007138">
    <property type="entry name" value="ABM_dom"/>
</dbReference>
<evidence type="ECO:0000313" key="3">
    <source>
        <dbReference type="Proteomes" id="UP000683507"/>
    </source>
</evidence>
<dbReference type="KEGG" id="ptan:CRYO30217_02760"/>
<sequence>MITRLVKLTIAKDKIPDFESIFVANKEQIAQFPGCVSVKVLRDVNTPNIFFTYSIWESEEAINNYRKSELFGSIWPNAKKTFCDKPEAWSLVD</sequence>
<dbReference type="AlphaFoldDB" id="A0A916JQX2"/>